<dbReference type="PANTHER" id="PTHR47718">
    <property type="entry name" value="OS01G0519700 PROTEIN"/>
    <property type="match status" value="1"/>
</dbReference>
<sequence>MEETERDGENKYERAETRTCCNAHMIIWFDKKKGKYFIHSLELHHNHILHIPQCAHMMPSQQKVSKAQAMEIDLAYDNGIKLKNSYEFMASQVGGRDAL</sequence>
<evidence type="ECO:0000259" key="1">
    <source>
        <dbReference type="Pfam" id="PF03101"/>
    </source>
</evidence>
<reference evidence="2 3" key="1">
    <citation type="journal article" date="2023" name="G3 (Bethesda)">
        <title>A haplotype-resolved chromosome-scale genome for Quercus rubra L. provides insights into the genetics of adaptive traits for red oak species.</title>
        <authorList>
            <person name="Kapoor B."/>
            <person name="Jenkins J."/>
            <person name="Schmutz J."/>
            <person name="Zhebentyayeva T."/>
            <person name="Kuelheim C."/>
            <person name="Coggeshall M."/>
            <person name="Heim C."/>
            <person name="Lasky J.R."/>
            <person name="Leites L."/>
            <person name="Islam-Faridi N."/>
            <person name="Romero-Severson J."/>
            <person name="DeLeo V.L."/>
            <person name="Lucas S.M."/>
            <person name="Lazic D."/>
            <person name="Gailing O."/>
            <person name="Carlson J."/>
            <person name="Staton M."/>
        </authorList>
    </citation>
    <scope>NUCLEOTIDE SEQUENCE [LARGE SCALE GENOMIC DNA]</scope>
    <source>
        <strain evidence="2">Pseudo-F2</strain>
    </source>
</reference>
<dbReference type="InterPro" id="IPR004330">
    <property type="entry name" value="FAR1_DNA_bnd_dom"/>
</dbReference>
<name>A0AAN7E893_QUERU</name>
<accession>A0AAN7E893</accession>
<protein>
    <recommendedName>
        <fullName evidence="1">FAR1 domain-containing protein</fullName>
    </recommendedName>
</protein>
<dbReference type="Pfam" id="PF03101">
    <property type="entry name" value="FAR1"/>
    <property type="match status" value="1"/>
</dbReference>
<keyword evidence="3" id="KW-1185">Reference proteome</keyword>
<comment type="caution">
    <text evidence="2">The sequence shown here is derived from an EMBL/GenBank/DDBJ whole genome shotgun (WGS) entry which is preliminary data.</text>
</comment>
<evidence type="ECO:0000313" key="2">
    <source>
        <dbReference type="EMBL" id="KAK4565080.1"/>
    </source>
</evidence>
<dbReference type="PANTHER" id="PTHR47718:SF2">
    <property type="entry name" value="PROTEIN FAR1-RELATED SEQUENCE 5-LIKE"/>
    <property type="match status" value="1"/>
</dbReference>
<evidence type="ECO:0000313" key="3">
    <source>
        <dbReference type="Proteomes" id="UP001324115"/>
    </source>
</evidence>
<organism evidence="2 3">
    <name type="scientific">Quercus rubra</name>
    <name type="common">Northern red oak</name>
    <name type="synonym">Quercus borealis</name>
    <dbReference type="NCBI Taxonomy" id="3512"/>
    <lineage>
        <taxon>Eukaryota</taxon>
        <taxon>Viridiplantae</taxon>
        <taxon>Streptophyta</taxon>
        <taxon>Embryophyta</taxon>
        <taxon>Tracheophyta</taxon>
        <taxon>Spermatophyta</taxon>
        <taxon>Magnoliopsida</taxon>
        <taxon>eudicotyledons</taxon>
        <taxon>Gunneridae</taxon>
        <taxon>Pentapetalae</taxon>
        <taxon>rosids</taxon>
        <taxon>fabids</taxon>
        <taxon>Fagales</taxon>
        <taxon>Fagaceae</taxon>
        <taxon>Quercus</taxon>
    </lineage>
</organism>
<proteinExistence type="predicted"/>
<feature type="domain" description="FAR1" evidence="1">
    <location>
        <begin position="3"/>
        <end position="49"/>
    </location>
</feature>
<dbReference type="Proteomes" id="UP001324115">
    <property type="component" value="Unassembled WGS sequence"/>
</dbReference>
<gene>
    <name evidence="2" type="ORF">RGQ29_006938</name>
</gene>
<dbReference type="EMBL" id="JAXUIC010000011">
    <property type="protein sequence ID" value="KAK4565080.1"/>
    <property type="molecule type" value="Genomic_DNA"/>
</dbReference>
<dbReference type="AlphaFoldDB" id="A0AAN7E893"/>